<feature type="chain" id="PRO_5007859542" description="Phosphatidylglycerol/phosphatidylinositol transfer protein" evidence="8">
    <location>
        <begin position="19"/>
        <end position="171"/>
    </location>
</feature>
<dbReference type="OMA" id="HQTYDLC"/>
<dbReference type="PANTHER" id="PTHR11306:SF0">
    <property type="entry name" value="PHOSPHATIDYLGLYCEROL_PHOSPHATIDYLINOSITOL TRANSFER PROTEIN"/>
    <property type="match status" value="1"/>
</dbReference>
<dbReference type="InterPro" id="IPR033917">
    <property type="entry name" value="ML_PG-PI_TP"/>
</dbReference>
<reference evidence="10 11" key="1">
    <citation type="journal article" date="2016" name="Fungal Biol.">
        <title>The genome of Xylona heveae provides a window into fungal endophytism.</title>
        <authorList>
            <person name="Gazis R."/>
            <person name="Kuo A."/>
            <person name="Riley R."/>
            <person name="LaButti K."/>
            <person name="Lipzen A."/>
            <person name="Lin J."/>
            <person name="Amirebrahimi M."/>
            <person name="Hesse C.N."/>
            <person name="Spatafora J.W."/>
            <person name="Henrissat B."/>
            <person name="Hainaut M."/>
            <person name="Grigoriev I.V."/>
            <person name="Hibbett D.S."/>
        </authorList>
    </citation>
    <scope>NUCLEOTIDE SEQUENCE [LARGE SCALE GENOMIC DNA]</scope>
    <source>
        <strain evidence="10 11">TC161</strain>
    </source>
</reference>
<evidence type="ECO:0000256" key="8">
    <source>
        <dbReference type="SAM" id="SignalP"/>
    </source>
</evidence>
<evidence type="ECO:0000256" key="4">
    <source>
        <dbReference type="ARBA" id="ARBA00016056"/>
    </source>
</evidence>
<dbReference type="InterPro" id="IPR003172">
    <property type="entry name" value="ML_dom"/>
</dbReference>
<feature type="signal peptide" evidence="8">
    <location>
        <begin position="1"/>
        <end position="18"/>
    </location>
</feature>
<evidence type="ECO:0000313" key="10">
    <source>
        <dbReference type="EMBL" id="KZF25418.1"/>
    </source>
</evidence>
<evidence type="ECO:0000256" key="6">
    <source>
        <dbReference type="ARBA" id="ARBA00022729"/>
    </source>
</evidence>
<evidence type="ECO:0000256" key="2">
    <source>
        <dbReference type="ARBA" id="ARBA00006370"/>
    </source>
</evidence>
<dbReference type="FunFam" id="2.60.40.770:FF:000004">
    <property type="entry name" value="Phosphatidylglycerol/phosphatidylinositol transfer protein"/>
    <property type="match status" value="1"/>
</dbReference>
<proteinExistence type="inferred from homology"/>
<comment type="similarity">
    <text evidence="2">Belongs to the NPC2 family.</text>
</comment>
<evidence type="ECO:0000313" key="11">
    <source>
        <dbReference type="Proteomes" id="UP000076632"/>
    </source>
</evidence>
<sequence length="171" mass="18768">MRISSALVTLALSSVVAARSIWPGGLTEQTTPRIQGDLSVPGENPLEFCRDTGEDILTIERVNLTPNPPLPGQTLTIEAAGVFSEDIEEGAYVNLQVKYGLIRLINQRADLCEQIKNVDLECPIKKGKTVLTKEVELPKEIPPGKYTVFADVYTVDDRKITCLTATVVFPR</sequence>
<evidence type="ECO:0000256" key="7">
    <source>
        <dbReference type="ARBA" id="ARBA00023055"/>
    </source>
</evidence>
<evidence type="ECO:0000256" key="1">
    <source>
        <dbReference type="ARBA" id="ARBA00002053"/>
    </source>
</evidence>
<keyword evidence="11" id="KW-1185">Reference proteome</keyword>
<dbReference type="SMART" id="SM00737">
    <property type="entry name" value="ML"/>
    <property type="match status" value="1"/>
</dbReference>
<dbReference type="STRING" id="1328760.A0A165IUR8"/>
<evidence type="ECO:0000256" key="5">
    <source>
        <dbReference type="ARBA" id="ARBA00022448"/>
    </source>
</evidence>
<comment type="subunit">
    <text evidence="3">Monomer.</text>
</comment>
<dbReference type="InterPro" id="IPR039670">
    <property type="entry name" value="NPC2-like"/>
</dbReference>
<dbReference type="AlphaFoldDB" id="A0A165IUR8"/>
<dbReference type="Pfam" id="PF02221">
    <property type="entry name" value="E1_DerP2_DerF2"/>
    <property type="match status" value="1"/>
</dbReference>
<evidence type="ECO:0000256" key="3">
    <source>
        <dbReference type="ARBA" id="ARBA00011245"/>
    </source>
</evidence>
<dbReference type="FunCoup" id="A0A165IUR8">
    <property type="interactions" value="104"/>
</dbReference>
<dbReference type="InterPro" id="IPR014756">
    <property type="entry name" value="Ig_E-set"/>
</dbReference>
<protein>
    <recommendedName>
        <fullName evidence="4">Phosphatidylglycerol/phosphatidylinositol transfer protein</fullName>
    </recommendedName>
</protein>
<dbReference type="GO" id="GO:0032934">
    <property type="term" value="F:sterol binding"/>
    <property type="evidence" value="ECO:0007669"/>
    <property type="project" value="InterPro"/>
</dbReference>
<dbReference type="GeneID" id="28895973"/>
<dbReference type="EMBL" id="KV407455">
    <property type="protein sequence ID" value="KZF25418.1"/>
    <property type="molecule type" value="Genomic_DNA"/>
</dbReference>
<comment type="function">
    <text evidence="1">Catalyzes the intermembrane transfer of phosphatidylglycerol and phosphatidylinositol.</text>
</comment>
<dbReference type="CDD" id="cd00917">
    <property type="entry name" value="PG-PI_TP"/>
    <property type="match status" value="1"/>
</dbReference>
<organism evidence="10 11">
    <name type="scientific">Xylona heveae (strain CBS 132557 / TC161)</name>
    <dbReference type="NCBI Taxonomy" id="1328760"/>
    <lineage>
        <taxon>Eukaryota</taxon>
        <taxon>Fungi</taxon>
        <taxon>Dikarya</taxon>
        <taxon>Ascomycota</taxon>
        <taxon>Pezizomycotina</taxon>
        <taxon>Xylonomycetes</taxon>
        <taxon>Xylonales</taxon>
        <taxon>Xylonaceae</taxon>
        <taxon>Xylona</taxon>
    </lineage>
</organism>
<gene>
    <name evidence="10" type="ORF">L228DRAFT_236519</name>
</gene>
<evidence type="ECO:0000259" key="9">
    <source>
        <dbReference type="SMART" id="SM00737"/>
    </source>
</evidence>
<dbReference type="Proteomes" id="UP000076632">
    <property type="component" value="Unassembled WGS sequence"/>
</dbReference>
<dbReference type="SUPFAM" id="SSF81296">
    <property type="entry name" value="E set domains"/>
    <property type="match status" value="1"/>
</dbReference>
<feature type="domain" description="MD-2-related lipid-recognition" evidence="9">
    <location>
        <begin position="46"/>
        <end position="167"/>
    </location>
</feature>
<keyword evidence="7" id="KW-0445">Lipid transport</keyword>
<dbReference type="RefSeq" id="XP_018190973.1">
    <property type="nucleotide sequence ID" value="XM_018330836.1"/>
</dbReference>
<keyword evidence="6 8" id="KW-0732">Signal</keyword>
<dbReference type="OrthoDB" id="6409159at2759"/>
<keyword evidence="5" id="KW-0813">Transport</keyword>
<dbReference type="GO" id="GO:0032366">
    <property type="term" value="P:intracellular sterol transport"/>
    <property type="evidence" value="ECO:0007669"/>
    <property type="project" value="InterPro"/>
</dbReference>
<dbReference type="InParanoid" id="A0A165IUR8"/>
<dbReference type="Gene3D" id="2.60.40.770">
    <property type="match status" value="1"/>
</dbReference>
<dbReference type="PANTHER" id="PTHR11306">
    <property type="entry name" value="NIEMANN PICK TYPE C2 PROTEIN NPC2-RELATED"/>
    <property type="match status" value="1"/>
</dbReference>
<name>A0A165IUR8_XYLHT</name>
<accession>A0A165IUR8</accession>